<sequence>MLEDDWKVVAERLWRSFIDLREVVEDTNVDDPITSREALQQFCRYAFELHDWLLAADIEQSSKDAVRQLFGKRSKNPAQRIPPTSIALAACADLANESKHAVLDHASYSEGGHACVTHEDMSSINDLPEVARQFVDDVPRLGDHQWMWIITVNGKEYDALLLAEDAMNDWTSCLVDIGLVTWHVNGWSFR</sequence>
<proteinExistence type="predicted"/>
<name>A0A1A2XY69_MYCSD</name>
<comment type="caution">
    <text evidence="1">The sequence shown here is derived from an EMBL/GenBank/DDBJ whole genome shotgun (WGS) entry which is preliminary data.</text>
</comment>
<dbReference type="Proteomes" id="UP000093943">
    <property type="component" value="Unassembled WGS sequence"/>
</dbReference>
<protein>
    <submittedName>
        <fullName evidence="1">Uncharacterized protein</fullName>
    </submittedName>
</protein>
<dbReference type="RefSeq" id="WP_065019156.1">
    <property type="nucleotide sequence ID" value="NZ_LZKG01000083.1"/>
</dbReference>
<accession>A0A1A2XY69</accession>
<reference evidence="2" key="1">
    <citation type="submission" date="2016-06" db="EMBL/GenBank/DDBJ databases">
        <authorList>
            <person name="Sutton G."/>
            <person name="Brinkac L."/>
            <person name="Sanka R."/>
            <person name="Adams M."/>
            <person name="Lau E."/>
            <person name="Sam S."/>
            <person name="Sreng N."/>
            <person name="Him V."/>
            <person name="Kerleguer A."/>
            <person name="Cheng S."/>
        </authorList>
    </citation>
    <scope>NUCLEOTIDE SEQUENCE [LARGE SCALE GENOMIC DNA]</scope>
    <source>
        <strain evidence="2">E1876</strain>
    </source>
</reference>
<dbReference type="AlphaFoldDB" id="A0A1A2XY69"/>
<evidence type="ECO:0000313" key="1">
    <source>
        <dbReference type="EMBL" id="OBI29831.1"/>
    </source>
</evidence>
<gene>
    <name evidence="1" type="ORF">A5710_20775</name>
</gene>
<dbReference type="EMBL" id="LZKG01000083">
    <property type="protein sequence ID" value="OBI29831.1"/>
    <property type="molecule type" value="Genomic_DNA"/>
</dbReference>
<organism evidence="1 2">
    <name type="scientific">Mycolicibacter sinensis (strain JDM601)</name>
    <name type="common">Mycobacterium sinense</name>
    <dbReference type="NCBI Taxonomy" id="875328"/>
    <lineage>
        <taxon>Bacteria</taxon>
        <taxon>Bacillati</taxon>
        <taxon>Actinomycetota</taxon>
        <taxon>Actinomycetes</taxon>
        <taxon>Mycobacteriales</taxon>
        <taxon>Mycobacteriaceae</taxon>
        <taxon>Mycolicibacter</taxon>
    </lineage>
</organism>
<evidence type="ECO:0000313" key="2">
    <source>
        <dbReference type="Proteomes" id="UP000093943"/>
    </source>
</evidence>